<keyword evidence="6" id="KW-1185">Reference proteome</keyword>
<dbReference type="InParanoid" id="A0A316V2L5"/>
<sequence>MSSLLSGTIPASWRASLLPADTDSGEGRGSLLKTISSLWARGTLSLPNIELPMRSTEHLFSDSPLVVLREDEPSSLIAFTLSSSTYASRLDSLRKSHAPPKKLSSPPTLQAHEKQIESALRQAEGTHLSFQFTSGDSRFSIRVLFTEQFDALRMACECNQTFVQSLARCWNWSDCSGGKSGAAMMKTLDDRFIIKQLSRAEMDAFASNAGAYFRFLADVIFQDRPTTLAKIYGVYRLTIRNAQTGKSIKLDCAITENVFANAKMQQIFDLKGALRNRFVQPNGQPNQVLLDGNLITSKVPIFLREGSKRLLRQALLHDSLFLAQCDVMDYSLVVGVCEGRPELRVGIIDFIRTFTFGKKAESFLKEAVGGHGSEAPTIIDPKQYRARFLAFLDSVLLLSPDHWLSEDEEKQRSAEMQNAALAAGLSTNYQSANNASTFTQTNANANISGLTAVLANTAPGMVMI</sequence>
<dbReference type="Gene3D" id="3.30.810.10">
    <property type="entry name" value="2-Layer Sandwich"/>
    <property type="match status" value="1"/>
</dbReference>
<dbReference type="Gene3D" id="3.30.800.10">
    <property type="entry name" value="Phosphatidylinositol Phosphate Kinase II Beta"/>
    <property type="match status" value="1"/>
</dbReference>
<dbReference type="InterPro" id="IPR027484">
    <property type="entry name" value="PInositol-4-P-5-kinase_N"/>
</dbReference>
<reference evidence="5 6" key="1">
    <citation type="journal article" date="2018" name="Mol. Biol. Evol.">
        <title>Broad Genomic Sampling Reveals a Smut Pathogenic Ancestry of the Fungal Clade Ustilaginomycotina.</title>
        <authorList>
            <person name="Kijpornyongpan T."/>
            <person name="Mondo S.J."/>
            <person name="Barry K."/>
            <person name="Sandor L."/>
            <person name="Lee J."/>
            <person name="Lipzen A."/>
            <person name="Pangilinan J."/>
            <person name="LaButti K."/>
            <person name="Hainaut M."/>
            <person name="Henrissat B."/>
            <person name="Grigoriev I.V."/>
            <person name="Spatafora J.W."/>
            <person name="Aime M.C."/>
        </authorList>
    </citation>
    <scope>NUCLEOTIDE SEQUENCE [LARGE SCALE GENOMIC DNA]</scope>
    <source>
        <strain evidence="5 6">MCA 3882</strain>
    </source>
</reference>
<dbReference type="Proteomes" id="UP000245771">
    <property type="component" value="Unassembled WGS sequence"/>
</dbReference>
<dbReference type="GO" id="GO:0000285">
    <property type="term" value="F:1-phosphatidylinositol-3-phosphate 5-kinase activity"/>
    <property type="evidence" value="ECO:0007669"/>
    <property type="project" value="InterPro"/>
</dbReference>
<dbReference type="OrthoDB" id="158357at2759"/>
<dbReference type="InterPro" id="IPR044769">
    <property type="entry name" value="PIKfyve_PIPKc"/>
</dbReference>
<accession>A0A316V2L5</accession>
<keyword evidence="2 3" id="KW-0067">ATP-binding</keyword>
<evidence type="ECO:0000256" key="2">
    <source>
        <dbReference type="ARBA" id="ARBA00022840"/>
    </source>
</evidence>
<proteinExistence type="predicted"/>
<dbReference type="InterPro" id="IPR002498">
    <property type="entry name" value="PInositol-4-P-4/5-kinase_core"/>
</dbReference>
<dbReference type="PROSITE" id="PS51455">
    <property type="entry name" value="PIPK"/>
    <property type="match status" value="1"/>
</dbReference>
<dbReference type="STRING" id="1280837.A0A316V2L5"/>
<dbReference type="PANTHER" id="PTHR45748:SF7">
    <property type="entry name" value="1-PHOSPHATIDYLINOSITOL 3-PHOSPHATE 5-KINASE-RELATED"/>
    <property type="match status" value="1"/>
</dbReference>
<name>A0A316V2L5_9BASI</name>
<evidence type="ECO:0000259" key="4">
    <source>
        <dbReference type="PROSITE" id="PS51455"/>
    </source>
</evidence>
<dbReference type="PANTHER" id="PTHR45748">
    <property type="entry name" value="1-PHOSPHATIDYLINOSITOL 3-PHOSPHATE 5-KINASE-RELATED"/>
    <property type="match status" value="1"/>
</dbReference>
<dbReference type="AlphaFoldDB" id="A0A316V2L5"/>
<dbReference type="GO" id="GO:0005524">
    <property type="term" value="F:ATP binding"/>
    <property type="evidence" value="ECO:0007669"/>
    <property type="project" value="UniProtKB-UniRule"/>
</dbReference>
<dbReference type="InterPro" id="IPR027483">
    <property type="entry name" value="PInositol-4-P-4/5-kinase_C_sf"/>
</dbReference>
<protein>
    <submittedName>
        <fullName evidence="5">SAICAR synthase-like protein</fullName>
    </submittedName>
</protein>
<organism evidence="5 6">
    <name type="scientific">Meira miltonrushii</name>
    <dbReference type="NCBI Taxonomy" id="1280837"/>
    <lineage>
        <taxon>Eukaryota</taxon>
        <taxon>Fungi</taxon>
        <taxon>Dikarya</taxon>
        <taxon>Basidiomycota</taxon>
        <taxon>Ustilaginomycotina</taxon>
        <taxon>Exobasidiomycetes</taxon>
        <taxon>Exobasidiales</taxon>
        <taxon>Brachybasidiaceae</taxon>
        <taxon>Meira</taxon>
    </lineage>
</organism>
<dbReference type="GO" id="GO:0046854">
    <property type="term" value="P:phosphatidylinositol phosphate biosynthetic process"/>
    <property type="evidence" value="ECO:0007669"/>
    <property type="project" value="TreeGrafter"/>
</dbReference>
<dbReference type="GeneID" id="37019242"/>
<dbReference type="Pfam" id="PF01504">
    <property type="entry name" value="PIP5K"/>
    <property type="match status" value="2"/>
</dbReference>
<gene>
    <name evidence="5" type="ORF">FA14DRAFT_151099</name>
</gene>
<evidence type="ECO:0000256" key="3">
    <source>
        <dbReference type="PROSITE-ProRule" id="PRU00781"/>
    </source>
</evidence>
<dbReference type="EMBL" id="KZ819607">
    <property type="protein sequence ID" value="PWN31702.1"/>
    <property type="molecule type" value="Genomic_DNA"/>
</dbReference>
<keyword evidence="3" id="KW-0808">Transferase</keyword>
<evidence type="ECO:0000313" key="6">
    <source>
        <dbReference type="Proteomes" id="UP000245771"/>
    </source>
</evidence>
<dbReference type="SUPFAM" id="SSF56104">
    <property type="entry name" value="SAICAR synthase-like"/>
    <property type="match status" value="1"/>
</dbReference>
<dbReference type="SMART" id="SM00330">
    <property type="entry name" value="PIPKc"/>
    <property type="match status" value="1"/>
</dbReference>
<keyword evidence="3" id="KW-0418">Kinase</keyword>
<dbReference type="GO" id="GO:0000329">
    <property type="term" value="C:fungal-type vacuole membrane"/>
    <property type="evidence" value="ECO:0007669"/>
    <property type="project" value="TreeGrafter"/>
</dbReference>
<keyword evidence="1 3" id="KW-0547">Nucleotide-binding</keyword>
<feature type="domain" description="PIPK" evidence="4">
    <location>
        <begin position="73"/>
        <end position="396"/>
    </location>
</feature>
<dbReference type="CDD" id="cd17300">
    <property type="entry name" value="PIPKc_PIKfyve"/>
    <property type="match status" value="1"/>
</dbReference>
<evidence type="ECO:0000256" key="1">
    <source>
        <dbReference type="ARBA" id="ARBA00022741"/>
    </source>
</evidence>
<evidence type="ECO:0000313" key="5">
    <source>
        <dbReference type="EMBL" id="PWN31702.1"/>
    </source>
</evidence>
<dbReference type="GO" id="GO:0010008">
    <property type="term" value="C:endosome membrane"/>
    <property type="evidence" value="ECO:0007669"/>
    <property type="project" value="TreeGrafter"/>
</dbReference>
<dbReference type="RefSeq" id="XP_025352004.1">
    <property type="nucleotide sequence ID" value="XM_025497461.1"/>
</dbReference>